<dbReference type="AlphaFoldDB" id="A0A0S4J6P4"/>
<evidence type="ECO:0000313" key="1">
    <source>
        <dbReference type="EMBL" id="CUG72673.1"/>
    </source>
</evidence>
<dbReference type="VEuPathDB" id="TriTrypDB:BSAL_84020"/>
<protein>
    <submittedName>
        <fullName evidence="1">Uncharacterized protein</fullName>
    </submittedName>
</protein>
<dbReference type="OrthoDB" id="277541at2759"/>
<dbReference type="EMBL" id="CYKH01000957">
    <property type="protein sequence ID" value="CUG72673.1"/>
    <property type="molecule type" value="Genomic_DNA"/>
</dbReference>
<keyword evidence="2" id="KW-1185">Reference proteome</keyword>
<evidence type="ECO:0000313" key="2">
    <source>
        <dbReference type="Proteomes" id="UP000051952"/>
    </source>
</evidence>
<feature type="non-terminal residue" evidence="1">
    <location>
        <position position="1"/>
    </location>
</feature>
<name>A0A0S4J6P4_BODSA</name>
<sequence length="159" mass="17207">AVSIAPVALLARCQSAPAATEKRTKMQTLHKILTGEVQFKNKALVKDANVELQFGAGWKTELEAYAGKLPAEEKQTLLRQIARLNLTRYTTRELAQFGADGASAVDAAAAEYNVSQGIAFLQAKGDAEFTRYVQEEAKNANWSADATSKYIASVKAAKK</sequence>
<dbReference type="Proteomes" id="UP000051952">
    <property type="component" value="Unassembled WGS sequence"/>
</dbReference>
<gene>
    <name evidence="1" type="ORF">BSAL_84020</name>
</gene>
<accession>A0A0S4J6P4</accession>
<reference evidence="2" key="1">
    <citation type="submission" date="2015-09" db="EMBL/GenBank/DDBJ databases">
        <authorList>
            <consortium name="Pathogen Informatics"/>
        </authorList>
    </citation>
    <scope>NUCLEOTIDE SEQUENCE [LARGE SCALE GENOMIC DNA]</scope>
    <source>
        <strain evidence="2">Lake Konstanz</strain>
    </source>
</reference>
<dbReference type="OMA" id="NAGWSDA"/>
<organism evidence="1 2">
    <name type="scientific">Bodo saltans</name>
    <name type="common">Flagellated protozoan</name>
    <dbReference type="NCBI Taxonomy" id="75058"/>
    <lineage>
        <taxon>Eukaryota</taxon>
        <taxon>Discoba</taxon>
        <taxon>Euglenozoa</taxon>
        <taxon>Kinetoplastea</taxon>
        <taxon>Metakinetoplastina</taxon>
        <taxon>Eubodonida</taxon>
        <taxon>Bodonidae</taxon>
        <taxon>Bodo</taxon>
    </lineage>
</organism>
<proteinExistence type="predicted"/>